<evidence type="ECO:0000256" key="1">
    <source>
        <dbReference type="SAM" id="MobiDB-lite"/>
    </source>
</evidence>
<protein>
    <submittedName>
        <fullName evidence="3">Uncharacterized protein</fullName>
    </submittedName>
</protein>
<feature type="region of interest" description="Disordered" evidence="1">
    <location>
        <begin position="1"/>
        <end position="25"/>
    </location>
</feature>
<dbReference type="WBParaSite" id="SMUV_0000635001-mRNA-1">
    <property type="protein sequence ID" value="SMUV_0000635001-mRNA-1"/>
    <property type="gene ID" value="SMUV_0000635001"/>
</dbReference>
<proteinExistence type="predicted"/>
<sequence length="52" mass="5973">MTETVSEESSNVNGNSAKHRKAGKILGKFAEKRKIERNLFENDPRRESQQLI</sequence>
<keyword evidence="2" id="KW-1185">Reference proteome</keyword>
<name>A0A0N5ANZ4_9BILA</name>
<evidence type="ECO:0000313" key="3">
    <source>
        <dbReference type="WBParaSite" id="SMUV_0000635001-mRNA-1"/>
    </source>
</evidence>
<accession>A0A0N5ANZ4</accession>
<dbReference type="AlphaFoldDB" id="A0A0N5ANZ4"/>
<feature type="compositionally biased region" description="Low complexity" evidence="1">
    <location>
        <begin position="1"/>
        <end position="13"/>
    </location>
</feature>
<reference evidence="3" key="1">
    <citation type="submission" date="2017-02" db="UniProtKB">
        <authorList>
            <consortium name="WormBaseParasite"/>
        </authorList>
    </citation>
    <scope>IDENTIFICATION</scope>
</reference>
<dbReference type="Proteomes" id="UP000046393">
    <property type="component" value="Unplaced"/>
</dbReference>
<organism evidence="2 3">
    <name type="scientific">Syphacia muris</name>
    <dbReference type="NCBI Taxonomy" id="451379"/>
    <lineage>
        <taxon>Eukaryota</taxon>
        <taxon>Metazoa</taxon>
        <taxon>Ecdysozoa</taxon>
        <taxon>Nematoda</taxon>
        <taxon>Chromadorea</taxon>
        <taxon>Rhabditida</taxon>
        <taxon>Spirurina</taxon>
        <taxon>Oxyuridomorpha</taxon>
        <taxon>Oxyuroidea</taxon>
        <taxon>Oxyuridae</taxon>
        <taxon>Syphacia</taxon>
    </lineage>
</organism>
<evidence type="ECO:0000313" key="2">
    <source>
        <dbReference type="Proteomes" id="UP000046393"/>
    </source>
</evidence>